<reference evidence="1 2" key="1">
    <citation type="submission" date="2018-09" db="EMBL/GenBank/DDBJ databases">
        <title>Metagenome Assembled Genomes from an Advanced Water Purification Facility.</title>
        <authorList>
            <person name="Stamps B.W."/>
            <person name="Spear J.R."/>
        </authorList>
    </citation>
    <scope>NUCLEOTIDE SEQUENCE [LARGE SCALE GENOMIC DNA]</scope>
    <source>
        <strain evidence="1">Bin_52_1</strain>
    </source>
</reference>
<dbReference type="EMBL" id="SSFO01000153">
    <property type="protein sequence ID" value="TXI32368.1"/>
    <property type="molecule type" value="Genomic_DNA"/>
</dbReference>
<protein>
    <submittedName>
        <fullName evidence="1">Uncharacterized protein</fullName>
    </submittedName>
</protein>
<sequence>MMTMQVAFYKGRTPWVFSGPIRDRLRTVKHAAYDRVAPWWLHGPYSHVELILGIDDQSMSICASSSIRDGGVRIKHMHLKPENWDVIDAPARCNVYDAWHWLAQHIDDPYDWRGSAGFVLPPLGHNESKVNCGEAVAAMLGIPDPWRYHPCNLRPFLEWRIATYQAPRPKEAVA</sequence>
<evidence type="ECO:0000313" key="2">
    <source>
        <dbReference type="Proteomes" id="UP000321110"/>
    </source>
</evidence>
<organism evidence="1 2">
    <name type="scientific">Aquipseudomonas alcaligenes</name>
    <name type="common">Pseudomonas alcaligenes</name>
    <dbReference type="NCBI Taxonomy" id="43263"/>
    <lineage>
        <taxon>Bacteria</taxon>
        <taxon>Pseudomonadati</taxon>
        <taxon>Pseudomonadota</taxon>
        <taxon>Gammaproteobacteria</taxon>
        <taxon>Pseudomonadales</taxon>
        <taxon>Pseudomonadaceae</taxon>
        <taxon>Aquipseudomonas</taxon>
    </lineage>
</organism>
<evidence type="ECO:0000313" key="1">
    <source>
        <dbReference type="EMBL" id="TXI32368.1"/>
    </source>
</evidence>
<dbReference type="AlphaFoldDB" id="A0A5C7W796"/>
<proteinExistence type="predicted"/>
<comment type="caution">
    <text evidence="1">The sequence shown here is derived from an EMBL/GenBank/DDBJ whole genome shotgun (WGS) entry which is preliminary data.</text>
</comment>
<accession>A0A5C7W796</accession>
<gene>
    <name evidence="1" type="ORF">E6Q69_09075</name>
</gene>
<name>A0A5C7W796_AQUAC</name>
<dbReference type="Proteomes" id="UP000321110">
    <property type="component" value="Unassembled WGS sequence"/>
</dbReference>